<dbReference type="AlphaFoldDB" id="A0A0J1AYW3"/>
<organism evidence="2 3">
    <name type="scientific">Cutaneotrichosporon oleaginosum</name>
    <dbReference type="NCBI Taxonomy" id="879819"/>
    <lineage>
        <taxon>Eukaryota</taxon>
        <taxon>Fungi</taxon>
        <taxon>Dikarya</taxon>
        <taxon>Basidiomycota</taxon>
        <taxon>Agaricomycotina</taxon>
        <taxon>Tremellomycetes</taxon>
        <taxon>Trichosporonales</taxon>
        <taxon>Trichosporonaceae</taxon>
        <taxon>Cutaneotrichosporon</taxon>
    </lineage>
</organism>
<sequence>MSVAMLFMSCCRLCIQCCMQMMADKVHTNARVTKRVTKRVMKRRHRPATGQVRPRALGSKSCRQRGADLACCARLVILPAWPETRLILVF</sequence>
<feature type="signal peptide" evidence="1">
    <location>
        <begin position="1"/>
        <end position="16"/>
    </location>
</feature>
<dbReference type="GeneID" id="28980169"/>
<protein>
    <recommendedName>
        <fullName evidence="4">Secreted protein</fullName>
    </recommendedName>
</protein>
<proteinExistence type="predicted"/>
<keyword evidence="3" id="KW-1185">Reference proteome</keyword>
<gene>
    <name evidence="2" type="ORF">CC85DRAFT_147948</name>
</gene>
<keyword evidence="1" id="KW-0732">Signal</keyword>
<name>A0A0J1AYW3_9TREE</name>
<dbReference type="RefSeq" id="XP_018277005.1">
    <property type="nucleotide sequence ID" value="XM_018419566.1"/>
</dbReference>
<evidence type="ECO:0000256" key="1">
    <source>
        <dbReference type="SAM" id="SignalP"/>
    </source>
</evidence>
<dbReference type="EMBL" id="KQ087233">
    <property type="protein sequence ID" value="KLT40514.1"/>
    <property type="molecule type" value="Genomic_DNA"/>
</dbReference>
<evidence type="ECO:0000313" key="2">
    <source>
        <dbReference type="EMBL" id="KLT40514.1"/>
    </source>
</evidence>
<evidence type="ECO:0008006" key="4">
    <source>
        <dbReference type="Google" id="ProtNLM"/>
    </source>
</evidence>
<dbReference type="Proteomes" id="UP000053611">
    <property type="component" value="Unassembled WGS sequence"/>
</dbReference>
<evidence type="ECO:0000313" key="3">
    <source>
        <dbReference type="Proteomes" id="UP000053611"/>
    </source>
</evidence>
<feature type="chain" id="PRO_5005247777" description="Secreted protein" evidence="1">
    <location>
        <begin position="17"/>
        <end position="90"/>
    </location>
</feature>
<reference evidence="2 3" key="1">
    <citation type="submission" date="2015-03" db="EMBL/GenBank/DDBJ databases">
        <title>Genomics and transcriptomics of the oil-accumulating basidiomycete yeast T. oleaginosus allow insights into substrate utilization and the diverse evolutionary trajectories of mating systems in fungi.</title>
        <authorList>
            <consortium name="DOE Joint Genome Institute"/>
            <person name="Kourist R."/>
            <person name="Kracht O."/>
            <person name="Bracharz F."/>
            <person name="Lipzen A."/>
            <person name="Nolan M."/>
            <person name="Ohm R."/>
            <person name="Grigoriev I."/>
            <person name="Sun S."/>
            <person name="Heitman J."/>
            <person name="Bruck T."/>
            <person name="Nowrousian M."/>
        </authorList>
    </citation>
    <scope>NUCLEOTIDE SEQUENCE [LARGE SCALE GENOMIC DNA]</scope>
    <source>
        <strain evidence="2 3">IBC0246</strain>
    </source>
</reference>
<accession>A0A0J1AYW3</accession>